<dbReference type="Proteomes" id="UP000184076">
    <property type="component" value="Unassembled WGS sequence"/>
</dbReference>
<dbReference type="STRING" id="1121391.SAMN02745206_03460"/>
<dbReference type="PANTHER" id="PTHR22916">
    <property type="entry name" value="GLYCOSYLTRANSFERASE"/>
    <property type="match status" value="1"/>
</dbReference>
<proteinExistence type="predicted"/>
<keyword evidence="2" id="KW-0808">Transferase</keyword>
<evidence type="ECO:0000313" key="2">
    <source>
        <dbReference type="EMBL" id="SHG20675.1"/>
    </source>
</evidence>
<dbReference type="OrthoDB" id="5291101at2"/>
<dbReference type="PANTHER" id="PTHR22916:SF3">
    <property type="entry name" value="UDP-GLCNAC:BETAGAL BETA-1,3-N-ACETYLGLUCOSAMINYLTRANSFERASE-LIKE PROTEIN 1"/>
    <property type="match status" value="1"/>
</dbReference>
<dbReference type="AlphaFoldDB" id="A0A1M5HXH4"/>
<feature type="domain" description="Glycosyltransferase 2-like" evidence="1">
    <location>
        <begin position="9"/>
        <end position="115"/>
    </location>
</feature>
<keyword evidence="3" id="KW-1185">Reference proteome</keyword>
<reference evidence="3" key="1">
    <citation type="submission" date="2016-11" db="EMBL/GenBank/DDBJ databases">
        <authorList>
            <person name="Varghese N."/>
            <person name="Submissions S."/>
        </authorList>
    </citation>
    <scope>NUCLEOTIDE SEQUENCE [LARGE SCALE GENOMIC DNA]</scope>
    <source>
        <strain evidence="3">DSM 9756</strain>
    </source>
</reference>
<dbReference type="RefSeq" id="WP_073041727.1">
    <property type="nucleotide sequence ID" value="NZ_FQVB01000049.1"/>
</dbReference>
<dbReference type="GO" id="GO:0016758">
    <property type="term" value="F:hexosyltransferase activity"/>
    <property type="evidence" value="ECO:0007669"/>
    <property type="project" value="UniProtKB-ARBA"/>
</dbReference>
<evidence type="ECO:0000259" key="1">
    <source>
        <dbReference type="Pfam" id="PF00535"/>
    </source>
</evidence>
<sequence length="299" mass="32539">MPSSLPLVSVVIPAYNAAWCVERAIRSVLGQDYPRLEIIVVDDGSTDETPRILEGYENEVRVIRKENGGLSSARNAGIAAARGDYVAFLDADDFWFPQKLSRQMSLMTADPPLGFTSTAAIVVTEEGTPLSVWRCPQEGSCLTTVIFSRLSAVPGSGSGVVVQRRIFDRVGLFDEGLRSVEDVDMWLRLSSVTSYACLDEPLVVVVRHGSGMSRNGKVMREATLAVLHKNRGLLPRQLRGGFWRASCAAALSDAAKWEYRSGEKLRALALLMRGLCLSPLKRGRLLAGLAVAMARGEAL</sequence>
<dbReference type="EMBL" id="FQVB01000049">
    <property type="protein sequence ID" value="SHG20675.1"/>
    <property type="molecule type" value="Genomic_DNA"/>
</dbReference>
<name>A0A1M5HXH4_9BACT</name>
<dbReference type="Gene3D" id="3.90.550.10">
    <property type="entry name" value="Spore Coat Polysaccharide Biosynthesis Protein SpsA, Chain A"/>
    <property type="match status" value="1"/>
</dbReference>
<dbReference type="SUPFAM" id="SSF53448">
    <property type="entry name" value="Nucleotide-diphospho-sugar transferases"/>
    <property type="match status" value="1"/>
</dbReference>
<dbReference type="InterPro" id="IPR029044">
    <property type="entry name" value="Nucleotide-diphossugar_trans"/>
</dbReference>
<evidence type="ECO:0000313" key="3">
    <source>
        <dbReference type="Proteomes" id="UP000184076"/>
    </source>
</evidence>
<organism evidence="2 3">
    <name type="scientific">Desulfacinum infernum DSM 9756</name>
    <dbReference type="NCBI Taxonomy" id="1121391"/>
    <lineage>
        <taxon>Bacteria</taxon>
        <taxon>Pseudomonadati</taxon>
        <taxon>Thermodesulfobacteriota</taxon>
        <taxon>Syntrophobacteria</taxon>
        <taxon>Syntrophobacterales</taxon>
        <taxon>Syntrophobacteraceae</taxon>
        <taxon>Desulfacinum</taxon>
    </lineage>
</organism>
<protein>
    <submittedName>
        <fullName evidence="2">Glycosyl transferase family 2</fullName>
    </submittedName>
</protein>
<dbReference type="InterPro" id="IPR001173">
    <property type="entry name" value="Glyco_trans_2-like"/>
</dbReference>
<dbReference type="Pfam" id="PF00535">
    <property type="entry name" value="Glycos_transf_2"/>
    <property type="match status" value="1"/>
</dbReference>
<accession>A0A1M5HXH4</accession>
<gene>
    <name evidence="2" type="ORF">SAMN02745206_03460</name>
</gene>
<dbReference type="CDD" id="cd00761">
    <property type="entry name" value="Glyco_tranf_GTA_type"/>
    <property type="match status" value="1"/>
</dbReference>